<evidence type="ECO:0000256" key="1">
    <source>
        <dbReference type="SAM" id="MobiDB-lite"/>
    </source>
</evidence>
<proteinExistence type="predicted"/>
<accession>A0A804IMI0</accession>
<reference evidence="2" key="1">
    <citation type="submission" date="2021-03" db="EMBL/GenBank/DDBJ databases">
        <authorList>
            <consortium name="Genoscope - CEA"/>
            <person name="William W."/>
        </authorList>
    </citation>
    <scope>NUCLEOTIDE SEQUENCE</scope>
    <source>
        <strain evidence="2">Doubled-haploid Pahang</strain>
    </source>
</reference>
<feature type="region of interest" description="Disordered" evidence="1">
    <location>
        <begin position="29"/>
        <end position="56"/>
    </location>
</feature>
<evidence type="ECO:0000313" key="4">
    <source>
        <dbReference type="Proteomes" id="UP000012960"/>
    </source>
</evidence>
<organism evidence="3 4">
    <name type="scientific">Musa acuminata subsp. malaccensis</name>
    <name type="common">Wild banana</name>
    <name type="synonym">Musa malaccensis</name>
    <dbReference type="NCBI Taxonomy" id="214687"/>
    <lineage>
        <taxon>Eukaryota</taxon>
        <taxon>Viridiplantae</taxon>
        <taxon>Streptophyta</taxon>
        <taxon>Embryophyta</taxon>
        <taxon>Tracheophyta</taxon>
        <taxon>Spermatophyta</taxon>
        <taxon>Magnoliopsida</taxon>
        <taxon>Liliopsida</taxon>
        <taxon>Zingiberales</taxon>
        <taxon>Musaceae</taxon>
        <taxon>Musa</taxon>
    </lineage>
</organism>
<dbReference type="EnsemblPlants" id="Ma04_t08570.1">
    <property type="protein sequence ID" value="Ma04_p08570.1"/>
    <property type="gene ID" value="Ma04_g08570"/>
</dbReference>
<name>A0A804IMI0_MUSAM</name>
<protein>
    <submittedName>
        <fullName evidence="2">(wild Malaysian banana) hypothetical protein</fullName>
    </submittedName>
</protein>
<evidence type="ECO:0000313" key="2">
    <source>
        <dbReference type="EMBL" id="CAG1841586.1"/>
    </source>
</evidence>
<feature type="compositionally biased region" description="Basic and acidic residues" evidence="1">
    <location>
        <begin position="29"/>
        <end position="43"/>
    </location>
</feature>
<evidence type="ECO:0000313" key="3">
    <source>
        <dbReference type="EnsemblPlants" id="Ma04_p08570.1"/>
    </source>
</evidence>
<keyword evidence="4" id="KW-1185">Reference proteome</keyword>
<sequence length="56" mass="6227">MSSNLLGVTRSGHEDVEWLERLIVRELQREPANDRDRHLEKADGIACKPAGSADPS</sequence>
<dbReference type="EMBL" id="HG996469">
    <property type="protein sequence ID" value="CAG1841586.1"/>
    <property type="molecule type" value="Genomic_DNA"/>
</dbReference>
<dbReference type="Gramene" id="Ma04_t08570.1">
    <property type="protein sequence ID" value="Ma04_p08570.1"/>
    <property type="gene ID" value="Ma04_g08570"/>
</dbReference>
<reference evidence="3" key="2">
    <citation type="submission" date="2021-05" db="UniProtKB">
        <authorList>
            <consortium name="EnsemblPlants"/>
        </authorList>
    </citation>
    <scope>IDENTIFICATION</scope>
    <source>
        <strain evidence="3">subsp. malaccensis</strain>
    </source>
</reference>
<dbReference type="Proteomes" id="UP000012960">
    <property type="component" value="Unplaced"/>
</dbReference>
<dbReference type="AlphaFoldDB" id="A0A804IMI0"/>
<dbReference type="InParanoid" id="A0A804IMI0"/>
<gene>
    <name evidence="2" type="ORF">GSMUA_113810.1</name>
</gene>